<dbReference type="InterPro" id="IPR015947">
    <property type="entry name" value="PUA-like_sf"/>
</dbReference>
<evidence type="ECO:0000259" key="1">
    <source>
        <dbReference type="Pfam" id="PF12961"/>
    </source>
</evidence>
<organism evidence="2 3">
    <name type="scientific">Flavobacterium columnare</name>
    <dbReference type="NCBI Taxonomy" id="996"/>
    <lineage>
        <taxon>Bacteria</taxon>
        <taxon>Pseudomonadati</taxon>
        <taxon>Bacteroidota</taxon>
        <taxon>Flavobacteriia</taxon>
        <taxon>Flavobacteriales</taxon>
        <taxon>Flavobacteriaceae</taxon>
        <taxon>Flavobacterium</taxon>
    </lineage>
</organism>
<evidence type="ECO:0000313" key="3">
    <source>
        <dbReference type="Proteomes" id="UP000304840"/>
    </source>
</evidence>
<protein>
    <submittedName>
        <fullName evidence="2">DUF3850 domain-containing protein</fullName>
    </submittedName>
</protein>
<dbReference type="EMBL" id="CP010992">
    <property type="protein sequence ID" value="AMO19433.1"/>
    <property type="molecule type" value="Genomic_DNA"/>
</dbReference>
<dbReference type="AlphaFoldDB" id="A0AAI8GAH3"/>
<dbReference type="Pfam" id="PF12961">
    <property type="entry name" value="DUF3850"/>
    <property type="match status" value="1"/>
</dbReference>
<proteinExistence type="predicted"/>
<dbReference type="InterPro" id="IPR039440">
    <property type="entry name" value="DUF3850"/>
</dbReference>
<reference evidence="2 3" key="2">
    <citation type="submission" date="2019-05" db="EMBL/GenBank/DDBJ databases">
        <authorList>
            <person name="Ravantti J.J."/>
        </authorList>
    </citation>
    <scope>NUCLEOTIDE SEQUENCE [LARGE SCALE GENOMIC DNA]</scope>
    <source>
        <strain evidence="2 3">B185</strain>
    </source>
</reference>
<dbReference type="Proteomes" id="UP000304840">
    <property type="component" value="Chromosome"/>
</dbReference>
<accession>A0AAI8GAH3</accession>
<name>A0AAI8GAH3_9FLAO</name>
<evidence type="ECO:0000313" key="2">
    <source>
        <dbReference type="EMBL" id="AMO19433.1"/>
    </source>
</evidence>
<feature type="domain" description="DUF3850" evidence="1">
    <location>
        <begin position="2"/>
        <end position="77"/>
    </location>
</feature>
<dbReference type="RefSeq" id="WP_138424941.1">
    <property type="nucleotide sequence ID" value="NZ_CP010992.1"/>
</dbReference>
<sequence length="81" mass="9510">MTHQLKIHPQYFRDVTLGLKKFEVRKNDRNYQERDILILNEFEPSTGKYTGNVAVRKVDYILQNVDGLTPDYAVLQISKLI</sequence>
<dbReference type="SUPFAM" id="SSF88697">
    <property type="entry name" value="PUA domain-like"/>
    <property type="match status" value="1"/>
</dbReference>
<reference evidence="3" key="1">
    <citation type="submission" date="2016-03" db="EMBL/GenBank/DDBJ databases">
        <title>Flavobacterium columnare strain B185, complete genome.</title>
        <authorList>
            <person name="Sundberg L.-R."/>
            <person name="Papponen P."/>
            <person name="Laanto E."/>
        </authorList>
    </citation>
    <scope>NUCLEOTIDE SEQUENCE [LARGE SCALE GENOMIC DNA]</scope>
    <source>
        <strain evidence="3">B185</strain>
    </source>
</reference>
<dbReference type="Gene3D" id="2.30.130.30">
    <property type="entry name" value="Hypothetical protein"/>
    <property type="match status" value="1"/>
</dbReference>
<gene>
    <name evidence="2" type="ORF">UN65_02905</name>
</gene>